<evidence type="ECO:0000313" key="3">
    <source>
        <dbReference type="Proteomes" id="UP000050384"/>
    </source>
</evidence>
<dbReference type="Pfam" id="PF02567">
    <property type="entry name" value="PhzC-PhzF"/>
    <property type="match status" value="1"/>
</dbReference>
<dbReference type="PANTHER" id="PTHR13774">
    <property type="entry name" value="PHENAZINE BIOSYNTHESIS PROTEIN"/>
    <property type="match status" value="1"/>
</dbReference>
<evidence type="ECO:0000256" key="1">
    <source>
        <dbReference type="ARBA" id="ARBA00008270"/>
    </source>
</evidence>
<dbReference type="GO" id="GO:0005737">
    <property type="term" value="C:cytoplasm"/>
    <property type="evidence" value="ECO:0007669"/>
    <property type="project" value="TreeGrafter"/>
</dbReference>
<dbReference type="GO" id="GO:0016853">
    <property type="term" value="F:isomerase activity"/>
    <property type="evidence" value="ECO:0007669"/>
    <property type="project" value="TreeGrafter"/>
</dbReference>
<dbReference type="Proteomes" id="UP000050384">
    <property type="component" value="Unassembled WGS sequence"/>
</dbReference>
<dbReference type="AlphaFoldDB" id="A0A0Q0I5M3"/>
<dbReference type="PANTHER" id="PTHR13774:SF32">
    <property type="entry name" value="ANTISENSE-ENHANCING SEQUENCE 1"/>
    <property type="match status" value="1"/>
</dbReference>
<comment type="caution">
    <text evidence="2">The sequence shown here is derived from an EMBL/GenBank/DDBJ whole genome shotgun (WGS) entry which is preliminary data.</text>
</comment>
<dbReference type="NCBIfam" id="TIGR00654">
    <property type="entry name" value="PhzF_family"/>
    <property type="match status" value="1"/>
</dbReference>
<accession>A0A0Q0I5M3</accession>
<gene>
    <name evidence="2" type="ORF">ALO94_01314</name>
</gene>
<evidence type="ECO:0000313" key="2">
    <source>
        <dbReference type="EMBL" id="KPY96148.1"/>
    </source>
</evidence>
<dbReference type="EMBL" id="LJRI01000582">
    <property type="protein sequence ID" value="KPY96148.1"/>
    <property type="molecule type" value="Genomic_DNA"/>
</dbReference>
<organism evidence="2 3">
    <name type="scientific">Pseudomonas syringae pv. spinaceae</name>
    <dbReference type="NCBI Taxonomy" id="264459"/>
    <lineage>
        <taxon>Bacteria</taxon>
        <taxon>Pseudomonadati</taxon>
        <taxon>Pseudomonadota</taxon>
        <taxon>Gammaproteobacteria</taxon>
        <taxon>Pseudomonadales</taxon>
        <taxon>Pseudomonadaceae</taxon>
        <taxon>Pseudomonas</taxon>
        <taxon>Pseudomonas syringae</taxon>
    </lineage>
</organism>
<comment type="similarity">
    <text evidence="1">Belongs to the PhzF family.</text>
</comment>
<proteinExistence type="inferred from homology"/>
<dbReference type="InterPro" id="IPR003719">
    <property type="entry name" value="Phenazine_PhzF-like"/>
</dbReference>
<reference evidence="2 3" key="1">
    <citation type="submission" date="2015-09" db="EMBL/GenBank/DDBJ databases">
        <title>Genome announcement of multiple Pseudomonas syringae strains.</title>
        <authorList>
            <person name="Thakur S."/>
            <person name="Wang P.W."/>
            <person name="Gong Y."/>
            <person name="Weir B.S."/>
            <person name="Guttman D.S."/>
        </authorList>
    </citation>
    <scope>NUCLEOTIDE SEQUENCE [LARGE SCALE GENOMIC DNA]</scope>
    <source>
        <strain evidence="2 3">ICMP16929</strain>
    </source>
</reference>
<name>A0A0Q0I5M3_PSESX</name>
<dbReference type="Gene3D" id="3.10.310.10">
    <property type="entry name" value="Diaminopimelate Epimerase, Chain A, domain 1"/>
    <property type="match status" value="1"/>
</dbReference>
<dbReference type="SUPFAM" id="SSF54506">
    <property type="entry name" value="Diaminopimelate epimerase-like"/>
    <property type="match status" value="1"/>
</dbReference>
<dbReference type="PATRIC" id="fig|264459.3.peg.2419"/>
<protein>
    <submittedName>
        <fullName evidence="2">Phenazine biosynthesis protein, PhzF family</fullName>
    </submittedName>
</protein>
<sequence length="133" mass="14785">MSRRGEGWFNIPLSGPHPAWQSAFFTSGKEALMRSFDFKQLDVFSDQPLLGNPLAVVLGAEGLTDEQMAAFARWTNLSETTFLLKPTDPRADYRVRIFTTLEELPFAGHPTLGSCHAWLESGGVARGEEIIQE</sequence>